<sequence length="1069" mass="112695">MFSVFFIYRPKFALVISLVITIAGMLGYMALPVEQFPNITPPVVNVTAQYTGANAEVLEETVAAPIEAQVNGVDNMIYMSSNSSDSGTYSLNVTFAVGTDPDIATVNVQNRVSQATSQLPSEVTSNGVTVQKASTNMLLVVTLYSPKGTYDEVFLSNYASINLKDALARVPGVGKADVLTDFAYGMRIWLDPDKLANLGMAPADFISAVRDQNIQVAAGQIGAPPVPEGQQFQYTIKAKGRLSTAEDFENIVLRTGDDGAIVRIGDVARVERGAQSYSVSGEFNGKPSTVLAVYQAPGANAIAVAEGVVSRLEELSQAFPDDVAYQIPFDTTDFVQTSLDDVVTTLFITFALVVSVVFIFLGNWRATIIPMVAIPVSLIGTFAVLLLFGMSLNTISLFALVLAIGIVVDDAIVVVENVERILTEEGLDPKAATAKAMGQIMGPVIATTLVLLAVFVPTVFMPGITGKLYSQFAVTISVSVVISSINALTLSPALCGLILKRRSGPPKGLMGIFDKSITGVRNGYSAVVARLVRVAVVGVIGVGGALALIVFLGGRLPQGFLPLEDQGYLMVDIQLPDGASLQRTEEVTKGLVETVAKTPGVASVVSVNGFSILNSAVSSNAAMIIATLDNWNKRQEPSLGIDAILSKFRGDFAAVPSANIIAFNPPPIPGLGTTGGVQMMVQQTGGGSPQDLASAAGSLVYSANQDPDIALSYTTYRANVPQIFVDLDREKAKTIGVDVADVFSTLQAYLGSYYINDFNLFGRVYKVMIQAEGDFRNRVEDIGKLYVRAADGTMVPMQSLVTTRNVFGPQTLTRYNMFRSASVNGEPAPGASTGVVINGMQAAAATALPSGYTYEWTGTALQQKGSGNLVIYILLLSILFAYLFLVAQYESWSMPFAILMSVSVALLGAFVAVFVTGGDINLYTQIGMIMLVGMGAKNAILIVEFAMEQRADGKSILAAAKEAAHLRFRAVMMTALSFLLGVVPLVTASGAGAASQKAIGIAVFGGMAFASSLGVLIIPSLYVALQALREIVKRQYRGLDTPGGPGSGKSGSEVSESEASEGEASPSTA</sequence>
<accession>A0A926S3W3</accession>
<dbReference type="SUPFAM" id="SSF82693">
    <property type="entry name" value="Multidrug efflux transporter AcrB pore domain, PN1, PN2, PC1 and PC2 subdomains"/>
    <property type="match status" value="3"/>
</dbReference>
<keyword evidence="3 9" id="KW-0813">Transport</keyword>
<evidence type="ECO:0000256" key="4">
    <source>
        <dbReference type="ARBA" id="ARBA00022475"/>
    </source>
</evidence>
<keyword evidence="8 9" id="KW-0472">Membrane</keyword>
<feature type="transmembrane region" description="Helical" evidence="9">
    <location>
        <begin position="531"/>
        <end position="553"/>
    </location>
</feature>
<feature type="region of interest" description="Disordered" evidence="10">
    <location>
        <begin position="1039"/>
        <end position="1069"/>
    </location>
</feature>
<evidence type="ECO:0000256" key="10">
    <source>
        <dbReference type="SAM" id="MobiDB-lite"/>
    </source>
</evidence>
<dbReference type="EMBL" id="JABFCZ010000005">
    <property type="protein sequence ID" value="MBD1545738.1"/>
    <property type="molecule type" value="Genomic_DNA"/>
</dbReference>
<feature type="transmembrane region" description="Helical" evidence="9">
    <location>
        <begin position="922"/>
        <end position="947"/>
    </location>
</feature>
<dbReference type="Proteomes" id="UP000598467">
    <property type="component" value="Unassembled WGS sequence"/>
</dbReference>
<feature type="domain" description="SSD" evidence="11">
    <location>
        <begin position="333"/>
        <end position="497"/>
    </location>
</feature>
<reference evidence="12" key="1">
    <citation type="submission" date="2020-05" db="EMBL/GenBank/DDBJ databases">
        <title>Identification of trans-AT polyketide cluster in two marine bacteria, producers of a novel glutaramide-containing polyketide sesbanimide D and analogs.</title>
        <authorList>
            <person name="Kacar D."/>
            <person name="Rodriguez P."/>
            <person name="Canedo L."/>
            <person name="Gonzalez E."/>
            <person name="Galan B."/>
            <person name="De La Calle F."/>
            <person name="Garcia J.L."/>
        </authorList>
    </citation>
    <scope>NUCLEOTIDE SEQUENCE</scope>
    <source>
        <strain evidence="12">PHM038</strain>
    </source>
</reference>
<dbReference type="Gene3D" id="3.30.70.1430">
    <property type="entry name" value="Multidrug efflux transporter AcrB pore domain"/>
    <property type="match status" value="2"/>
</dbReference>
<dbReference type="FunFam" id="3.30.70.1430:FF:000001">
    <property type="entry name" value="Efflux pump membrane transporter"/>
    <property type="match status" value="1"/>
</dbReference>
<keyword evidence="6 9" id="KW-0812">Transmembrane</keyword>
<dbReference type="AlphaFoldDB" id="A0A926S3W3"/>
<evidence type="ECO:0000256" key="8">
    <source>
        <dbReference type="ARBA" id="ARBA00023136"/>
    </source>
</evidence>
<feature type="transmembrane region" description="Helical" evidence="9">
    <location>
        <begin position="436"/>
        <end position="460"/>
    </location>
</feature>
<dbReference type="PRINTS" id="PR00702">
    <property type="entry name" value="ACRIFLAVINRP"/>
</dbReference>
<dbReference type="InterPro" id="IPR001036">
    <property type="entry name" value="Acrflvin-R"/>
</dbReference>
<dbReference type="RefSeq" id="WP_190290409.1">
    <property type="nucleotide sequence ID" value="NZ_JABFCZ010000005.1"/>
</dbReference>
<evidence type="ECO:0000313" key="12">
    <source>
        <dbReference type="EMBL" id="MBD1545738.1"/>
    </source>
</evidence>
<evidence type="ECO:0000313" key="13">
    <source>
        <dbReference type="Proteomes" id="UP000598467"/>
    </source>
</evidence>
<dbReference type="FunFam" id="1.20.1640.10:FF:000001">
    <property type="entry name" value="Efflux pump membrane transporter"/>
    <property type="match status" value="1"/>
</dbReference>
<comment type="subcellular location">
    <subcellularLocation>
        <location evidence="1 9">Cell inner membrane</location>
        <topology evidence="1 9">Multi-pass membrane protein</topology>
    </subcellularLocation>
</comment>
<dbReference type="Gene3D" id="1.20.1640.10">
    <property type="entry name" value="Multidrug efflux transporter AcrB transmembrane domain"/>
    <property type="match status" value="2"/>
</dbReference>
<gene>
    <name evidence="12" type="ORF">HK439_05650</name>
</gene>
<dbReference type="SUPFAM" id="SSF82866">
    <property type="entry name" value="Multidrug efflux transporter AcrB transmembrane domain"/>
    <property type="match status" value="2"/>
</dbReference>
<protein>
    <recommendedName>
        <fullName evidence="9">Efflux pump membrane transporter</fullName>
    </recommendedName>
</protein>
<dbReference type="InterPro" id="IPR027463">
    <property type="entry name" value="AcrB_DN_DC_subdom"/>
</dbReference>
<feature type="transmembrane region" description="Helical" evidence="9">
    <location>
        <begin position="395"/>
        <end position="415"/>
    </location>
</feature>
<dbReference type="PROSITE" id="PS50156">
    <property type="entry name" value="SSD"/>
    <property type="match status" value="1"/>
</dbReference>
<evidence type="ECO:0000256" key="7">
    <source>
        <dbReference type="ARBA" id="ARBA00022989"/>
    </source>
</evidence>
<feature type="transmembrane region" description="Helical" evidence="9">
    <location>
        <begin position="472"/>
        <end position="499"/>
    </location>
</feature>
<keyword evidence="5 9" id="KW-0997">Cell inner membrane</keyword>
<feature type="transmembrane region" description="Helical" evidence="9">
    <location>
        <begin position="368"/>
        <end position="389"/>
    </location>
</feature>
<feature type="transmembrane region" description="Helical" evidence="9">
    <location>
        <begin position="896"/>
        <end position="916"/>
    </location>
</feature>
<evidence type="ECO:0000256" key="9">
    <source>
        <dbReference type="RuleBase" id="RU364070"/>
    </source>
</evidence>
<dbReference type="InterPro" id="IPR000731">
    <property type="entry name" value="SSD"/>
</dbReference>
<dbReference type="InterPro" id="IPR004764">
    <property type="entry name" value="MdtF-like"/>
</dbReference>
<evidence type="ECO:0000256" key="2">
    <source>
        <dbReference type="ARBA" id="ARBA00010942"/>
    </source>
</evidence>
<dbReference type="Gene3D" id="3.30.2090.10">
    <property type="entry name" value="Multidrug efflux transporter AcrB TolC docking domain, DN and DC subdomains"/>
    <property type="match status" value="2"/>
</dbReference>
<dbReference type="Gene3D" id="3.30.70.1320">
    <property type="entry name" value="Multidrug efflux transporter AcrB pore domain like"/>
    <property type="match status" value="1"/>
</dbReference>
<feature type="transmembrane region" description="Helical" evidence="9">
    <location>
        <begin position="342"/>
        <end position="361"/>
    </location>
</feature>
<dbReference type="GO" id="GO:0015562">
    <property type="term" value="F:efflux transmembrane transporter activity"/>
    <property type="evidence" value="ECO:0007669"/>
    <property type="project" value="InterPro"/>
</dbReference>
<feature type="transmembrane region" description="Helical" evidence="9">
    <location>
        <begin position="968"/>
        <end position="986"/>
    </location>
</feature>
<feature type="transmembrane region" description="Helical" evidence="9">
    <location>
        <begin position="869"/>
        <end position="889"/>
    </location>
</feature>
<evidence type="ECO:0000256" key="6">
    <source>
        <dbReference type="ARBA" id="ARBA00022692"/>
    </source>
</evidence>
<keyword evidence="7 9" id="KW-1133">Transmembrane helix</keyword>
<dbReference type="Gene3D" id="3.30.70.1440">
    <property type="entry name" value="Multidrug efflux transporter AcrB pore domain"/>
    <property type="match status" value="1"/>
</dbReference>
<dbReference type="NCBIfam" id="TIGR00915">
    <property type="entry name" value="2A0602"/>
    <property type="match status" value="1"/>
</dbReference>
<evidence type="ECO:0000259" key="11">
    <source>
        <dbReference type="PROSITE" id="PS50156"/>
    </source>
</evidence>
<dbReference type="Pfam" id="PF00873">
    <property type="entry name" value="ACR_tran"/>
    <property type="match status" value="1"/>
</dbReference>
<evidence type="ECO:0000256" key="5">
    <source>
        <dbReference type="ARBA" id="ARBA00022519"/>
    </source>
</evidence>
<keyword evidence="4" id="KW-1003">Cell membrane</keyword>
<comment type="caution">
    <text evidence="12">The sequence shown here is derived from an EMBL/GenBank/DDBJ whole genome shotgun (WGS) entry which is preliminary data.</text>
</comment>
<feature type="transmembrane region" description="Helical" evidence="9">
    <location>
        <begin position="998"/>
        <end position="1025"/>
    </location>
</feature>
<feature type="transmembrane region" description="Helical" evidence="9">
    <location>
        <begin position="12"/>
        <end position="31"/>
    </location>
</feature>
<dbReference type="GO" id="GO:0042910">
    <property type="term" value="F:xenobiotic transmembrane transporter activity"/>
    <property type="evidence" value="ECO:0007669"/>
    <property type="project" value="TreeGrafter"/>
</dbReference>
<comment type="similarity">
    <text evidence="2 9">Belongs to the resistance-nodulation-cell division (RND) (TC 2.A.6) family.</text>
</comment>
<dbReference type="PANTHER" id="PTHR32063">
    <property type="match status" value="1"/>
</dbReference>
<name>A0A926S3W3_9HYPH</name>
<dbReference type="SUPFAM" id="SSF82714">
    <property type="entry name" value="Multidrug efflux transporter AcrB TolC docking domain, DN and DC subdomains"/>
    <property type="match status" value="2"/>
</dbReference>
<dbReference type="GO" id="GO:0009636">
    <property type="term" value="P:response to toxic substance"/>
    <property type="evidence" value="ECO:0007669"/>
    <property type="project" value="UniProtKB-ARBA"/>
</dbReference>
<proteinExistence type="inferred from homology"/>
<dbReference type="PANTHER" id="PTHR32063:SF76">
    <property type="entry name" value="EFFLUX PUMP MEMBRANE TRANSPORTER"/>
    <property type="match status" value="1"/>
</dbReference>
<evidence type="ECO:0000256" key="1">
    <source>
        <dbReference type="ARBA" id="ARBA00004429"/>
    </source>
</evidence>
<dbReference type="NCBIfam" id="NF000282">
    <property type="entry name" value="RND_permease_1"/>
    <property type="match status" value="1"/>
</dbReference>
<evidence type="ECO:0000256" key="3">
    <source>
        <dbReference type="ARBA" id="ARBA00022448"/>
    </source>
</evidence>
<organism evidence="12 13">
    <name type="scientific">Roseibium aggregatum</name>
    <dbReference type="NCBI Taxonomy" id="187304"/>
    <lineage>
        <taxon>Bacteria</taxon>
        <taxon>Pseudomonadati</taxon>
        <taxon>Pseudomonadota</taxon>
        <taxon>Alphaproteobacteria</taxon>
        <taxon>Hyphomicrobiales</taxon>
        <taxon>Stappiaceae</taxon>
        <taxon>Roseibium</taxon>
    </lineage>
</organism>
<dbReference type="GO" id="GO:0005886">
    <property type="term" value="C:plasma membrane"/>
    <property type="evidence" value="ECO:0007669"/>
    <property type="project" value="UniProtKB-SubCell"/>
</dbReference>